<comment type="caution">
    <text evidence="1">The sequence shown here is derived from an EMBL/GenBank/DDBJ whole genome shotgun (WGS) entry which is preliminary data.</text>
</comment>
<accession>A0A8J4UNU6</accession>
<sequence length="141" mass="15661">MAATEDRLKLVSVLPHKMQVALYNPGAYDCRPCCRAERSCGRFAGPPLTLSPALPPSRLFRTGSESAHQYLDKPAGSVELQLNQFMKKKTHWKIAVLIPFYSSLWVIRIKIQTDKCDCHAASALLGPNTHASDGDFVMTMK</sequence>
<dbReference type="EMBL" id="QNUK01000022">
    <property type="protein sequence ID" value="KAF5907404.1"/>
    <property type="molecule type" value="Genomic_DNA"/>
</dbReference>
<evidence type="ECO:0000313" key="1">
    <source>
        <dbReference type="EMBL" id="KAF5907404.1"/>
    </source>
</evidence>
<proteinExistence type="predicted"/>
<keyword evidence="2" id="KW-1185">Reference proteome</keyword>
<name>A0A8J4UNU6_CLAMG</name>
<evidence type="ECO:0000313" key="2">
    <source>
        <dbReference type="Proteomes" id="UP000727407"/>
    </source>
</evidence>
<gene>
    <name evidence="1" type="ORF">DAT39_002903</name>
</gene>
<dbReference type="Proteomes" id="UP000727407">
    <property type="component" value="Unassembled WGS sequence"/>
</dbReference>
<protein>
    <submittedName>
        <fullName evidence="1">Uncharacterized protein</fullName>
    </submittedName>
</protein>
<dbReference type="AlphaFoldDB" id="A0A8J4UNU6"/>
<reference evidence="1" key="1">
    <citation type="submission" date="2020-07" db="EMBL/GenBank/DDBJ databases">
        <title>Clarias magur genome sequencing, assembly and annotation.</title>
        <authorList>
            <person name="Kushwaha B."/>
            <person name="Kumar R."/>
            <person name="Das P."/>
            <person name="Joshi C.G."/>
            <person name="Kumar D."/>
            <person name="Nagpure N.S."/>
            <person name="Pandey M."/>
            <person name="Agarwal S."/>
            <person name="Srivastava S."/>
            <person name="Singh M."/>
            <person name="Sahoo L."/>
            <person name="Jayasankar P."/>
            <person name="Meher P.K."/>
            <person name="Koringa P.G."/>
            <person name="Iquebal M.A."/>
            <person name="Das S.P."/>
            <person name="Bit A."/>
            <person name="Patnaik S."/>
            <person name="Patel N."/>
            <person name="Shah T.M."/>
            <person name="Hinsu A."/>
            <person name="Jena J.K."/>
        </authorList>
    </citation>
    <scope>NUCLEOTIDE SEQUENCE</scope>
    <source>
        <strain evidence="1">CIFAMagur01</strain>
        <tissue evidence="1">Testis</tissue>
    </source>
</reference>
<organism evidence="1 2">
    <name type="scientific">Clarias magur</name>
    <name type="common">Asian catfish</name>
    <name type="synonym">Macropteronotus magur</name>
    <dbReference type="NCBI Taxonomy" id="1594786"/>
    <lineage>
        <taxon>Eukaryota</taxon>
        <taxon>Metazoa</taxon>
        <taxon>Chordata</taxon>
        <taxon>Craniata</taxon>
        <taxon>Vertebrata</taxon>
        <taxon>Euteleostomi</taxon>
        <taxon>Actinopterygii</taxon>
        <taxon>Neopterygii</taxon>
        <taxon>Teleostei</taxon>
        <taxon>Ostariophysi</taxon>
        <taxon>Siluriformes</taxon>
        <taxon>Clariidae</taxon>
        <taxon>Clarias</taxon>
    </lineage>
</organism>